<dbReference type="Proteomes" id="UP000198823">
    <property type="component" value="Unassembled WGS sequence"/>
</dbReference>
<feature type="domain" description="VOC" evidence="1">
    <location>
        <begin position="18"/>
        <end position="137"/>
    </location>
</feature>
<protein>
    <submittedName>
        <fullName evidence="2">Catechol 2,3-dioxygenase</fullName>
    </submittedName>
</protein>
<evidence type="ECO:0000313" key="2">
    <source>
        <dbReference type="EMBL" id="SDD85002.1"/>
    </source>
</evidence>
<dbReference type="SUPFAM" id="SSF54593">
    <property type="entry name" value="Glyoxalase/Bleomycin resistance protein/Dihydroxybiphenyl dioxygenase"/>
    <property type="match status" value="1"/>
</dbReference>
<dbReference type="PROSITE" id="PS51819">
    <property type="entry name" value="VOC"/>
    <property type="match status" value="1"/>
</dbReference>
<dbReference type="PANTHER" id="PTHR36503">
    <property type="entry name" value="BLR2520 PROTEIN"/>
    <property type="match status" value="1"/>
</dbReference>
<dbReference type="InterPro" id="IPR029068">
    <property type="entry name" value="Glyas_Bleomycin-R_OHBP_Dase"/>
</dbReference>
<dbReference type="AlphaFoldDB" id="A0A1G6Y3X2"/>
<sequence length="147" mass="16257">MVRNNVLGGIEMSGKLLRVGTVYIPVTDVARSAGWYADQLGAEVSYRDEDKAIVNLAGISFFLVKAAEGEHSNFVDRHGEERFSLTFEVDGFDALEALHAEFSDQGIRIGDIEDRGHAGRNFVFADPDGNRFDVWSELSPVYVRSSV</sequence>
<dbReference type="PANTHER" id="PTHR36503:SF1">
    <property type="entry name" value="BLR2520 PROTEIN"/>
    <property type="match status" value="1"/>
</dbReference>
<name>A0A1G6Y3X2_9BACL</name>
<keyword evidence="2" id="KW-0560">Oxidoreductase</keyword>
<accession>A0A1G6Y3X2</accession>
<dbReference type="STRING" id="426756.SAMN04488126_101296"/>
<organism evidence="2 3">
    <name type="scientific">Bhargavaea beijingensis</name>
    <dbReference type="NCBI Taxonomy" id="426756"/>
    <lineage>
        <taxon>Bacteria</taxon>
        <taxon>Bacillati</taxon>
        <taxon>Bacillota</taxon>
        <taxon>Bacilli</taxon>
        <taxon>Bacillales</taxon>
        <taxon>Caryophanaceae</taxon>
        <taxon>Bhargavaea</taxon>
    </lineage>
</organism>
<dbReference type="InterPro" id="IPR004360">
    <property type="entry name" value="Glyas_Fos-R_dOase_dom"/>
</dbReference>
<dbReference type="Pfam" id="PF00903">
    <property type="entry name" value="Glyoxalase"/>
    <property type="match status" value="1"/>
</dbReference>
<evidence type="ECO:0000259" key="1">
    <source>
        <dbReference type="PROSITE" id="PS51819"/>
    </source>
</evidence>
<dbReference type="CDD" id="cd06587">
    <property type="entry name" value="VOC"/>
    <property type="match status" value="1"/>
</dbReference>
<dbReference type="Gene3D" id="3.10.180.10">
    <property type="entry name" value="2,3-Dihydroxybiphenyl 1,2-Dioxygenase, domain 1"/>
    <property type="match status" value="1"/>
</dbReference>
<dbReference type="GO" id="GO:0051213">
    <property type="term" value="F:dioxygenase activity"/>
    <property type="evidence" value="ECO:0007669"/>
    <property type="project" value="UniProtKB-KW"/>
</dbReference>
<dbReference type="InterPro" id="IPR037523">
    <property type="entry name" value="VOC_core"/>
</dbReference>
<keyword evidence="2" id="KW-0223">Dioxygenase</keyword>
<proteinExistence type="predicted"/>
<evidence type="ECO:0000313" key="3">
    <source>
        <dbReference type="Proteomes" id="UP000198823"/>
    </source>
</evidence>
<dbReference type="EMBL" id="FNAR01000001">
    <property type="protein sequence ID" value="SDD85002.1"/>
    <property type="molecule type" value="Genomic_DNA"/>
</dbReference>
<gene>
    <name evidence="2" type="ORF">SAMN04488126_101296</name>
</gene>
<reference evidence="2 3" key="1">
    <citation type="submission" date="2016-10" db="EMBL/GenBank/DDBJ databases">
        <authorList>
            <person name="de Groot N.N."/>
        </authorList>
    </citation>
    <scope>NUCLEOTIDE SEQUENCE [LARGE SCALE GENOMIC DNA]</scope>
    <source>
        <strain evidence="2 3">CGMCC 1.6762</strain>
    </source>
</reference>